<dbReference type="Gene3D" id="3.40.630.30">
    <property type="match status" value="1"/>
</dbReference>
<protein>
    <submittedName>
        <fullName evidence="4">GNAT family N-acetyltransferase</fullName>
        <ecNumber evidence="4">2.3.-.-</ecNumber>
    </submittedName>
</protein>
<dbReference type="PANTHER" id="PTHR43877">
    <property type="entry name" value="AMINOALKYLPHOSPHONATE N-ACETYLTRANSFERASE-RELATED-RELATED"/>
    <property type="match status" value="1"/>
</dbReference>
<feature type="domain" description="N-acetyltransferase" evidence="3">
    <location>
        <begin position="9"/>
        <end position="157"/>
    </location>
</feature>
<dbReference type="Proteomes" id="UP001601627">
    <property type="component" value="Unassembled WGS sequence"/>
</dbReference>
<keyword evidence="2 4" id="KW-0012">Acyltransferase</keyword>
<gene>
    <name evidence="4" type="ORF">ACFVZC_05965</name>
</gene>
<sequence length="162" mass="17675">MSALHPSYGRVRTVAGHDMPDLLRVDQEAFPDDPMPYSVLRQFVDIFTDHVLVVEDGDGRLCAYLVATPPHRGDSWIFSLGVTPATRRHGLARELMQAALENLRAEGADTVLLYVEPNNKPATALYESLGFVPDPQGARPDHFGPGADRILMSLPLASPTAS</sequence>
<evidence type="ECO:0000256" key="2">
    <source>
        <dbReference type="ARBA" id="ARBA00023315"/>
    </source>
</evidence>
<evidence type="ECO:0000259" key="3">
    <source>
        <dbReference type="PROSITE" id="PS51186"/>
    </source>
</evidence>
<evidence type="ECO:0000313" key="5">
    <source>
        <dbReference type="Proteomes" id="UP001601627"/>
    </source>
</evidence>
<dbReference type="EMBL" id="JBHVZQ010000003">
    <property type="protein sequence ID" value="MFF1272942.1"/>
    <property type="molecule type" value="Genomic_DNA"/>
</dbReference>
<dbReference type="InterPro" id="IPR050832">
    <property type="entry name" value="Bact_Acetyltransf"/>
</dbReference>
<proteinExistence type="predicted"/>
<evidence type="ECO:0000256" key="1">
    <source>
        <dbReference type="ARBA" id="ARBA00022679"/>
    </source>
</evidence>
<dbReference type="CDD" id="cd04301">
    <property type="entry name" value="NAT_SF"/>
    <property type="match status" value="1"/>
</dbReference>
<dbReference type="InterPro" id="IPR000182">
    <property type="entry name" value="GNAT_dom"/>
</dbReference>
<dbReference type="RefSeq" id="WP_149553018.1">
    <property type="nucleotide sequence ID" value="NZ_JBHVZQ010000003.1"/>
</dbReference>
<keyword evidence="1 4" id="KW-0808">Transferase</keyword>
<dbReference type="InterPro" id="IPR016181">
    <property type="entry name" value="Acyl_CoA_acyltransferase"/>
</dbReference>
<comment type="caution">
    <text evidence="4">The sequence shown here is derived from an EMBL/GenBank/DDBJ whole genome shotgun (WGS) entry which is preliminary data.</text>
</comment>
<dbReference type="Pfam" id="PF00583">
    <property type="entry name" value="Acetyltransf_1"/>
    <property type="match status" value="1"/>
</dbReference>
<keyword evidence="5" id="KW-1185">Reference proteome</keyword>
<dbReference type="PIRSF" id="PIRSF037663">
    <property type="entry name" value="Acetyltransf_GNAT_prd"/>
    <property type="match status" value="1"/>
</dbReference>
<organism evidence="4 5">
    <name type="scientific">Streptomyces marokkonensis</name>
    <dbReference type="NCBI Taxonomy" id="324855"/>
    <lineage>
        <taxon>Bacteria</taxon>
        <taxon>Bacillati</taxon>
        <taxon>Actinomycetota</taxon>
        <taxon>Actinomycetes</taxon>
        <taxon>Kitasatosporales</taxon>
        <taxon>Streptomycetaceae</taxon>
        <taxon>Streptomyces</taxon>
    </lineage>
</organism>
<dbReference type="GO" id="GO:0016746">
    <property type="term" value="F:acyltransferase activity"/>
    <property type="evidence" value="ECO:0007669"/>
    <property type="project" value="UniProtKB-KW"/>
</dbReference>
<dbReference type="SUPFAM" id="SSF55729">
    <property type="entry name" value="Acyl-CoA N-acyltransferases (Nat)"/>
    <property type="match status" value="1"/>
</dbReference>
<dbReference type="InterPro" id="IPR017255">
    <property type="entry name" value="AcTrfase_GNAT_prd"/>
</dbReference>
<evidence type="ECO:0000313" key="4">
    <source>
        <dbReference type="EMBL" id="MFF1272942.1"/>
    </source>
</evidence>
<dbReference type="PROSITE" id="PS51186">
    <property type="entry name" value="GNAT"/>
    <property type="match status" value="1"/>
</dbReference>
<reference evidence="4 5" key="1">
    <citation type="submission" date="2024-09" db="EMBL/GenBank/DDBJ databases">
        <title>The Natural Products Discovery Center: Release of the First 8490 Sequenced Strains for Exploring Actinobacteria Biosynthetic Diversity.</title>
        <authorList>
            <person name="Kalkreuter E."/>
            <person name="Kautsar S.A."/>
            <person name="Yang D."/>
            <person name="Bader C.D."/>
            <person name="Teijaro C.N."/>
            <person name="Fluegel L."/>
            <person name="Davis C.M."/>
            <person name="Simpson J.R."/>
            <person name="Lauterbach L."/>
            <person name="Steele A.D."/>
            <person name="Gui C."/>
            <person name="Meng S."/>
            <person name="Li G."/>
            <person name="Viehrig K."/>
            <person name="Ye F."/>
            <person name="Su P."/>
            <person name="Kiefer A.F."/>
            <person name="Nichols A."/>
            <person name="Cepeda A.J."/>
            <person name="Yan W."/>
            <person name="Fan B."/>
            <person name="Jiang Y."/>
            <person name="Adhikari A."/>
            <person name="Zheng C.-J."/>
            <person name="Schuster L."/>
            <person name="Cowan T.M."/>
            <person name="Smanski M.J."/>
            <person name="Chevrette M.G."/>
            <person name="De Carvalho L.P.S."/>
            <person name="Shen B."/>
        </authorList>
    </citation>
    <scope>NUCLEOTIDE SEQUENCE [LARGE SCALE GENOMIC DNA]</scope>
    <source>
        <strain evidence="4 5">NPDC058328</strain>
    </source>
</reference>
<accession>A0ABW6Q1C0</accession>
<name>A0ABW6Q1C0_9ACTN</name>
<dbReference type="EC" id="2.3.-.-" evidence="4"/>